<organism evidence="2 3">
    <name type="scientific">Candidatus Anaerobiospirillum pullistercoris</name>
    <dbReference type="NCBI Taxonomy" id="2838452"/>
    <lineage>
        <taxon>Bacteria</taxon>
        <taxon>Pseudomonadati</taxon>
        <taxon>Pseudomonadota</taxon>
        <taxon>Gammaproteobacteria</taxon>
        <taxon>Aeromonadales</taxon>
        <taxon>Succinivibrionaceae</taxon>
        <taxon>Anaerobiospirillum</taxon>
    </lineage>
</organism>
<protein>
    <submittedName>
        <fullName evidence="2">NUDIX domain-containing protein</fullName>
    </submittedName>
</protein>
<dbReference type="Gene3D" id="3.90.79.10">
    <property type="entry name" value="Nucleoside Triphosphate Pyrophosphohydrolase"/>
    <property type="match status" value="1"/>
</dbReference>
<dbReference type="EMBL" id="DXEV01000202">
    <property type="protein sequence ID" value="HIX57830.1"/>
    <property type="molecule type" value="Genomic_DNA"/>
</dbReference>
<dbReference type="PANTHER" id="PTHR10885">
    <property type="entry name" value="ISOPENTENYL-DIPHOSPHATE DELTA-ISOMERASE"/>
    <property type="match status" value="1"/>
</dbReference>
<evidence type="ECO:0000259" key="1">
    <source>
        <dbReference type="PROSITE" id="PS51462"/>
    </source>
</evidence>
<reference evidence="2" key="1">
    <citation type="journal article" date="2021" name="PeerJ">
        <title>Extensive microbial diversity within the chicken gut microbiome revealed by metagenomics and culture.</title>
        <authorList>
            <person name="Gilroy R."/>
            <person name="Ravi A."/>
            <person name="Getino M."/>
            <person name="Pursley I."/>
            <person name="Horton D.L."/>
            <person name="Alikhan N.F."/>
            <person name="Baker D."/>
            <person name="Gharbi K."/>
            <person name="Hall N."/>
            <person name="Watson M."/>
            <person name="Adriaenssens E.M."/>
            <person name="Foster-Nyarko E."/>
            <person name="Jarju S."/>
            <person name="Secka A."/>
            <person name="Antonio M."/>
            <person name="Oren A."/>
            <person name="Chaudhuri R.R."/>
            <person name="La Ragione R."/>
            <person name="Hildebrand F."/>
            <person name="Pallen M.J."/>
        </authorList>
    </citation>
    <scope>NUCLEOTIDE SEQUENCE</scope>
    <source>
        <strain evidence="2">USASDec5-558</strain>
    </source>
</reference>
<dbReference type="SUPFAM" id="SSF55811">
    <property type="entry name" value="Nudix"/>
    <property type="match status" value="1"/>
</dbReference>
<dbReference type="AlphaFoldDB" id="A0A9D1WEN8"/>
<gene>
    <name evidence="2" type="ORF">H9850_10230</name>
</gene>
<evidence type="ECO:0000313" key="3">
    <source>
        <dbReference type="Proteomes" id="UP000886829"/>
    </source>
</evidence>
<dbReference type="InterPro" id="IPR015797">
    <property type="entry name" value="NUDIX_hydrolase-like_dom_sf"/>
</dbReference>
<comment type="caution">
    <text evidence="2">The sequence shown here is derived from an EMBL/GenBank/DDBJ whole genome shotgun (WGS) entry which is preliminary data.</text>
</comment>
<evidence type="ECO:0000313" key="2">
    <source>
        <dbReference type="EMBL" id="HIX57830.1"/>
    </source>
</evidence>
<dbReference type="PANTHER" id="PTHR10885:SF0">
    <property type="entry name" value="ISOPENTENYL-DIPHOSPHATE DELTA-ISOMERASE"/>
    <property type="match status" value="1"/>
</dbReference>
<dbReference type="PROSITE" id="PS51462">
    <property type="entry name" value="NUDIX"/>
    <property type="match status" value="1"/>
</dbReference>
<dbReference type="Proteomes" id="UP000886829">
    <property type="component" value="Unassembled WGS sequence"/>
</dbReference>
<reference evidence="2" key="2">
    <citation type="submission" date="2021-04" db="EMBL/GenBank/DDBJ databases">
        <authorList>
            <person name="Gilroy R."/>
        </authorList>
    </citation>
    <scope>NUCLEOTIDE SEQUENCE</scope>
    <source>
        <strain evidence="2">USASDec5-558</strain>
    </source>
</reference>
<proteinExistence type="predicted"/>
<dbReference type="InterPro" id="IPR000086">
    <property type="entry name" value="NUDIX_hydrolase_dom"/>
</dbReference>
<sequence length="178" mass="19985">MSATELVDIVNENDEVVAVVPRQVMRQKMLPHRASYIVVMDAHERILVEIRTLCKDYAPGMFDACVGGVIQAGEDPDLSASRELKEEIGVDSNTIEFKPLGKLLIPYQSKQSFLIGYLYLARGNFLSIRQKSEVSGIMLLNTEELSKLQSSCTYDSFIAYQEILHRAHEAGVIQSENF</sequence>
<name>A0A9D1WEN8_9GAMM</name>
<feature type="domain" description="Nudix hydrolase" evidence="1">
    <location>
        <begin position="30"/>
        <end position="165"/>
    </location>
</feature>
<dbReference type="Pfam" id="PF00293">
    <property type="entry name" value="NUDIX"/>
    <property type="match status" value="1"/>
</dbReference>
<dbReference type="GO" id="GO:0003824">
    <property type="term" value="F:catalytic activity"/>
    <property type="evidence" value="ECO:0007669"/>
    <property type="project" value="UniProtKB-ARBA"/>
</dbReference>
<accession>A0A9D1WEN8</accession>